<dbReference type="EC" id="2.1.2.9" evidence="3 8"/>
<dbReference type="InterPro" id="IPR041711">
    <property type="entry name" value="Met-tRNA-FMT_N"/>
</dbReference>
<comment type="catalytic activity">
    <reaction evidence="7 8">
        <text>L-methionyl-tRNA(fMet) + (6R)-10-formyltetrahydrofolate = N-formyl-L-methionyl-tRNA(fMet) + (6S)-5,6,7,8-tetrahydrofolate + H(+)</text>
        <dbReference type="Rhea" id="RHEA:24380"/>
        <dbReference type="Rhea" id="RHEA-COMP:9952"/>
        <dbReference type="Rhea" id="RHEA-COMP:9953"/>
        <dbReference type="ChEBI" id="CHEBI:15378"/>
        <dbReference type="ChEBI" id="CHEBI:57453"/>
        <dbReference type="ChEBI" id="CHEBI:78530"/>
        <dbReference type="ChEBI" id="CHEBI:78844"/>
        <dbReference type="ChEBI" id="CHEBI:195366"/>
        <dbReference type="EC" id="2.1.2.9"/>
    </reaction>
</comment>
<dbReference type="InterPro" id="IPR005794">
    <property type="entry name" value="Fmt"/>
</dbReference>
<organism evidence="12 13">
    <name type="scientific">Bisbaumannia pacifica</name>
    <dbReference type="NCBI Taxonomy" id="77098"/>
    <lineage>
        <taxon>Bacteria</taxon>
        <taxon>Pseudomonadati</taxon>
        <taxon>Pseudomonadota</taxon>
        <taxon>Gammaproteobacteria</taxon>
        <taxon>Oceanospirillales</taxon>
        <taxon>Halomonadaceae</taxon>
        <taxon>Bisbaumannia</taxon>
    </lineage>
</organism>
<evidence type="ECO:0000256" key="3">
    <source>
        <dbReference type="ARBA" id="ARBA00012261"/>
    </source>
</evidence>
<dbReference type="Pfam" id="PF02911">
    <property type="entry name" value="Formyl_trans_C"/>
    <property type="match status" value="1"/>
</dbReference>
<evidence type="ECO:0000256" key="4">
    <source>
        <dbReference type="ARBA" id="ARBA00016014"/>
    </source>
</evidence>
<evidence type="ECO:0000259" key="10">
    <source>
        <dbReference type="Pfam" id="PF00551"/>
    </source>
</evidence>
<feature type="region of interest" description="Disordered" evidence="9">
    <location>
        <begin position="310"/>
        <end position="329"/>
    </location>
</feature>
<dbReference type="PANTHER" id="PTHR11138:SF5">
    <property type="entry name" value="METHIONYL-TRNA FORMYLTRANSFERASE, MITOCHONDRIAL"/>
    <property type="match status" value="1"/>
</dbReference>
<evidence type="ECO:0000256" key="9">
    <source>
        <dbReference type="SAM" id="MobiDB-lite"/>
    </source>
</evidence>
<dbReference type="NCBIfam" id="TIGR00460">
    <property type="entry name" value="fmt"/>
    <property type="match status" value="1"/>
</dbReference>
<dbReference type="InterPro" id="IPR044135">
    <property type="entry name" value="Met-tRNA-FMT_C"/>
</dbReference>
<dbReference type="InterPro" id="IPR005793">
    <property type="entry name" value="Formyl_trans_C"/>
</dbReference>
<dbReference type="AlphaFoldDB" id="A0ABD4KXH0"/>
<comment type="similarity">
    <text evidence="2 8">Belongs to the Fmt family.</text>
</comment>
<evidence type="ECO:0000313" key="12">
    <source>
        <dbReference type="EMBL" id="MBH8579130.1"/>
    </source>
</evidence>
<dbReference type="FunFam" id="3.40.50.12230:FF:000001">
    <property type="entry name" value="Methionyl-tRNA formyltransferase"/>
    <property type="match status" value="1"/>
</dbReference>
<evidence type="ECO:0000256" key="1">
    <source>
        <dbReference type="ARBA" id="ARBA00002606"/>
    </source>
</evidence>
<evidence type="ECO:0000256" key="2">
    <source>
        <dbReference type="ARBA" id="ARBA00010699"/>
    </source>
</evidence>
<keyword evidence="5 8" id="KW-0808">Transferase</keyword>
<dbReference type="SUPFAM" id="SSF50486">
    <property type="entry name" value="FMT C-terminal domain-like"/>
    <property type="match status" value="1"/>
</dbReference>
<comment type="caution">
    <text evidence="12">The sequence shown here is derived from an EMBL/GenBank/DDBJ whole genome shotgun (WGS) entry which is preliminary data.</text>
</comment>
<accession>A0ABD4KXH0</accession>
<dbReference type="CDD" id="cd08704">
    <property type="entry name" value="Met_tRNA_FMT_C"/>
    <property type="match status" value="1"/>
</dbReference>
<dbReference type="GO" id="GO:0004479">
    <property type="term" value="F:methionyl-tRNA formyltransferase activity"/>
    <property type="evidence" value="ECO:0007669"/>
    <property type="project" value="UniProtKB-UniRule"/>
</dbReference>
<reference evidence="12 13" key="1">
    <citation type="submission" date="2020-12" db="EMBL/GenBank/DDBJ databases">
        <title>Draft genome sequence of Halomonas pacifica strain CARE-V15.</title>
        <authorList>
            <person name="Vignesh N."/>
            <person name="Thabitha A."/>
            <person name="Saravanan R."/>
            <person name="Manigandan V."/>
        </authorList>
    </citation>
    <scope>NUCLEOTIDE SEQUENCE [LARGE SCALE GENOMIC DNA]</scope>
    <source>
        <strain evidence="12 13">CARE-V15</strain>
    </source>
</reference>
<dbReference type="Pfam" id="PF00551">
    <property type="entry name" value="Formyl_trans_N"/>
    <property type="match status" value="1"/>
</dbReference>
<dbReference type="InterPro" id="IPR002376">
    <property type="entry name" value="Formyl_transf_N"/>
</dbReference>
<evidence type="ECO:0000256" key="6">
    <source>
        <dbReference type="ARBA" id="ARBA00022917"/>
    </source>
</evidence>
<comment type="function">
    <text evidence="1 8">Attaches a formyl group to the free amino group of methionyl-tRNA(fMet). The formyl group appears to play a dual role in the initiator identity of N-formylmethionyl-tRNA by promoting its recognition by IF2 and preventing the misappropriation of this tRNA by the elongation apparatus.</text>
</comment>
<dbReference type="InterPro" id="IPR037022">
    <property type="entry name" value="Formyl_trans_C_sf"/>
</dbReference>
<evidence type="ECO:0000313" key="13">
    <source>
        <dbReference type="Proteomes" id="UP000651738"/>
    </source>
</evidence>
<evidence type="ECO:0000259" key="11">
    <source>
        <dbReference type="Pfam" id="PF02911"/>
    </source>
</evidence>
<name>A0ABD4KXH0_9GAMM</name>
<dbReference type="Gene3D" id="3.10.25.10">
    <property type="entry name" value="Formyl transferase, C-terminal domain"/>
    <property type="match status" value="1"/>
</dbReference>
<dbReference type="EMBL" id="JAEDAF010000002">
    <property type="protein sequence ID" value="MBH8579130.1"/>
    <property type="molecule type" value="Genomic_DNA"/>
</dbReference>
<dbReference type="RefSeq" id="WP_146801956.1">
    <property type="nucleotide sequence ID" value="NZ_BJUK01000008.1"/>
</dbReference>
<evidence type="ECO:0000256" key="7">
    <source>
        <dbReference type="ARBA" id="ARBA00048558"/>
    </source>
</evidence>
<dbReference type="SUPFAM" id="SSF53328">
    <property type="entry name" value="Formyltransferase"/>
    <property type="match status" value="1"/>
</dbReference>
<feature type="binding site" evidence="8">
    <location>
        <begin position="113"/>
        <end position="116"/>
    </location>
    <ligand>
        <name>(6S)-5,6,7,8-tetrahydrofolate</name>
        <dbReference type="ChEBI" id="CHEBI:57453"/>
    </ligand>
</feature>
<dbReference type="Gene3D" id="3.40.50.170">
    <property type="entry name" value="Formyl transferase, N-terminal domain"/>
    <property type="match status" value="1"/>
</dbReference>
<dbReference type="CDD" id="cd08646">
    <property type="entry name" value="FMT_core_Met-tRNA-FMT_N"/>
    <property type="match status" value="1"/>
</dbReference>
<protein>
    <recommendedName>
        <fullName evidence="4 8">Methionyl-tRNA formyltransferase</fullName>
        <ecNumber evidence="3 8">2.1.2.9</ecNumber>
    </recommendedName>
</protein>
<feature type="domain" description="Formyl transferase C-terminal" evidence="11">
    <location>
        <begin position="207"/>
        <end position="308"/>
    </location>
</feature>
<evidence type="ECO:0000256" key="8">
    <source>
        <dbReference type="HAMAP-Rule" id="MF_00182"/>
    </source>
</evidence>
<dbReference type="FunFam" id="3.40.50.170:FF:000003">
    <property type="entry name" value="Methionyl-tRNA formyltransferase"/>
    <property type="match status" value="1"/>
</dbReference>
<feature type="domain" description="Formyl transferase N-terminal" evidence="10">
    <location>
        <begin position="7"/>
        <end position="184"/>
    </location>
</feature>
<evidence type="ECO:0000256" key="5">
    <source>
        <dbReference type="ARBA" id="ARBA00022679"/>
    </source>
</evidence>
<dbReference type="PANTHER" id="PTHR11138">
    <property type="entry name" value="METHIONYL-TRNA FORMYLTRANSFERASE"/>
    <property type="match status" value="1"/>
</dbReference>
<gene>
    <name evidence="8 12" type="primary">fmt</name>
    <name evidence="12" type="ORF">I7V36_03395</name>
</gene>
<dbReference type="HAMAP" id="MF_00182">
    <property type="entry name" value="Formyl_trans"/>
    <property type="match status" value="1"/>
</dbReference>
<sequence length="329" mass="34955">MTRPLRVIFAGTPDFAASSLQALLDSPHRVIAVYTQPDRPAGRGRKLTPSPVKALAQQHELPVYQPQSLRDAEAQAELAALEADLMVVVAYGLLLPQAVLDIPRLGCLNVHASLLPRWRGAAPIQRAIEAGDVESGVTIMQMDVGLDTGPMLLTRTTSIEDTTTGGELHDRLAALGGEAIVEALDRLAADGLTATPQPEAGVTYAAKLSKAEAELDFRRPAAELAARVRAFNPWPVAWTRLAGQPLRVWLAAVGERLAEDPQAPPGTLLSAGRDALRIACGEDGREVLAVSRAQLPGGKPLATRELLNAGQARFTPGTRLGETPTETPQ</sequence>
<keyword evidence="6 8" id="KW-0648">Protein biosynthesis</keyword>
<dbReference type="PROSITE" id="PS00373">
    <property type="entry name" value="GART"/>
    <property type="match status" value="1"/>
</dbReference>
<dbReference type="InterPro" id="IPR001555">
    <property type="entry name" value="GART_AS"/>
</dbReference>
<proteinExistence type="inferred from homology"/>
<dbReference type="InterPro" id="IPR036477">
    <property type="entry name" value="Formyl_transf_N_sf"/>
</dbReference>
<dbReference type="Proteomes" id="UP000651738">
    <property type="component" value="Unassembled WGS sequence"/>
</dbReference>
<dbReference type="InterPro" id="IPR011034">
    <property type="entry name" value="Formyl_transferase-like_C_sf"/>
</dbReference>